<evidence type="ECO:0000313" key="2">
    <source>
        <dbReference type="Proteomes" id="UP000475117"/>
    </source>
</evidence>
<organism evidence="1 2">
    <name type="scientific">Sulfuriroseicoccus oceanibius</name>
    <dbReference type="NCBI Taxonomy" id="2707525"/>
    <lineage>
        <taxon>Bacteria</taxon>
        <taxon>Pseudomonadati</taxon>
        <taxon>Verrucomicrobiota</taxon>
        <taxon>Verrucomicrobiia</taxon>
        <taxon>Verrucomicrobiales</taxon>
        <taxon>Verrucomicrobiaceae</taxon>
        <taxon>Sulfuriroseicoccus</taxon>
    </lineage>
</organism>
<keyword evidence="2" id="KW-1185">Reference proteome</keyword>
<reference evidence="1 2" key="1">
    <citation type="submission" date="2020-12" db="EMBL/GenBank/DDBJ databases">
        <title>Sulforoseuscoccus oceanibium gen. nov., sp. nov., a representative of the phylum Verrucomicrobia with special cytoplasmic membrane, and proposal of Sulforoseuscoccusaceae fam. nov.</title>
        <authorList>
            <person name="Xi F."/>
        </authorList>
    </citation>
    <scope>NUCLEOTIDE SEQUENCE [LARGE SCALE GENOMIC DNA]</scope>
    <source>
        <strain evidence="1 2">T37</strain>
    </source>
</reference>
<dbReference type="KEGG" id="soa:G3M56_000245"/>
<dbReference type="EMBL" id="CP066776">
    <property type="protein sequence ID" value="QQL45053.1"/>
    <property type="molecule type" value="Genomic_DNA"/>
</dbReference>
<gene>
    <name evidence="1" type="ORF">G3M56_000245</name>
</gene>
<evidence type="ECO:0000313" key="1">
    <source>
        <dbReference type="EMBL" id="QQL45053.1"/>
    </source>
</evidence>
<dbReference type="RefSeq" id="WP_164364896.1">
    <property type="nucleotide sequence ID" value="NZ_CP066776.1"/>
</dbReference>
<dbReference type="AlphaFoldDB" id="A0A6B3LCG6"/>
<protein>
    <submittedName>
        <fullName evidence="1">Uncharacterized protein</fullName>
    </submittedName>
</protein>
<dbReference type="Proteomes" id="UP000475117">
    <property type="component" value="Chromosome"/>
</dbReference>
<accession>A0A6B3LCG6</accession>
<sequence>MGLRAAYGATALMWSTRGRDECQVVRSGLGDEVREWAGCPRANKEDGVTGVFWQACFKSQRLDDEGAVVAAAVRDLLCPGCVGSRAKPPEIRPFEGESAGVGGGGVKWLADEQSGVQSVAVYSSLA</sequence>
<name>A0A6B3LCG6_9BACT</name>
<proteinExistence type="predicted"/>